<sequence length="148" mass="17221">GEYRLNMSRETLLHTARMRIALRDDLNDERDLNLTDVIVEEESTSSSLDSSTCSTATQPEDLAPERPRYVWIENQDRETKMNFQSFFRFIDFSVVNDYREHASQSFEEVTDDEIRVCVQANFNPDTHYEVIVDEDDEVQMLDGPTASL</sequence>
<dbReference type="Proteomes" id="UP000594638">
    <property type="component" value="Unassembled WGS sequence"/>
</dbReference>
<feature type="compositionally biased region" description="Low complexity" evidence="1">
    <location>
        <begin position="44"/>
        <end position="57"/>
    </location>
</feature>
<reference evidence="2 3" key="1">
    <citation type="submission" date="2019-12" db="EMBL/GenBank/DDBJ databases">
        <authorList>
            <person name="Alioto T."/>
            <person name="Alioto T."/>
            <person name="Gomez Garrido J."/>
        </authorList>
    </citation>
    <scope>NUCLEOTIDE SEQUENCE [LARGE SCALE GENOMIC DNA]</scope>
</reference>
<accession>A0A8S0RDK0</accession>
<gene>
    <name evidence="2" type="ORF">OLEA9_A033654</name>
</gene>
<evidence type="ECO:0000256" key="1">
    <source>
        <dbReference type="SAM" id="MobiDB-lite"/>
    </source>
</evidence>
<protein>
    <submittedName>
        <fullName evidence="2">Uncharacterized protein</fullName>
    </submittedName>
</protein>
<proteinExistence type="predicted"/>
<comment type="caution">
    <text evidence="2">The sequence shown here is derived from an EMBL/GenBank/DDBJ whole genome shotgun (WGS) entry which is preliminary data.</text>
</comment>
<organism evidence="2 3">
    <name type="scientific">Olea europaea subsp. europaea</name>
    <dbReference type="NCBI Taxonomy" id="158383"/>
    <lineage>
        <taxon>Eukaryota</taxon>
        <taxon>Viridiplantae</taxon>
        <taxon>Streptophyta</taxon>
        <taxon>Embryophyta</taxon>
        <taxon>Tracheophyta</taxon>
        <taxon>Spermatophyta</taxon>
        <taxon>Magnoliopsida</taxon>
        <taxon>eudicotyledons</taxon>
        <taxon>Gunneridae</taxon>
        <taxon>Pentapetalae</taxon>
        <taxon>asterids</taxon>
        <taxon>lamiids</taxon>
        <taxon>Lamiales</taxon>
        <taxon>Oleaceae</taxon>
        <taxon>Oleeae</taxon>
        <taxon>Olea</taxon>
    </lineage>
</organism>
<dbReference type="Gramene" id="OE9A033654T1">
    <property type="protein sequence ID" value="OE9A033654C1"/>
    <property type="gene ID" value="OE9A033654"/>
</dbReference>
<evidence type="ECO:0000313" key="3">
    <source>
        <dbReference type="Proteomes" id="UP000594638"/>
    </source>
</evidence>
<keyword evidence="3" id="KW-1185">Reference proteome</keyword>
<feature type="non-terminal residue" evidence="2">
    <location>
        <position position="1"/>
    </location>
</feature>
<feature type="region of interest" description="Disordered" evidence="1">
    <location>
        <begin position="41"/>
        <end position="61"/>
    </location>
</feature>
<name>A0A8S0RDK0_OLEEU</name>
<dbReference type="AlphaFoldDB" id="A0A8S0RDK0"/>
<dbReference type="EMBL" id="CACTIH010002708">
    <property type="protein sequence ID" value="CAA2977002.1"/>
    <property type="molecule type" value="Genomic_DNA"/>
</dbReference>
<evidence type="ECO:0000313" key="2">
    <source>
        <dbReference type="EMBL" id="CAA2977002.1"/>
    </source>
</evidence>